<dbReference type="CDD" id="cd19762">
    <property type="entry name" value="Bbox2_TRIM7-like"/>
    <property type="match status" value="1"/>
</dbReference>
<dbReference type="CDD" id="cd12888">
    <property type="entry name" value="SPRY_PRY_TRIM7_like"/>
    <property type="match status" value="1"/>
</dbReference>
<dbReference type="InterPro" id="IPR013320">
    <property type="entry name" value="ConA-like_dom_sf"/>
</dbReference>
<evidence type="ECO:0000256" key="5">
    <source>
        <dbReference type="ARBA" id="ARBA00022833"/>
    </source>
</evidence>
<dbReference type="InterPro" id="IPR003877">
    <property type="entry name" value="SPRY_dom"/>
</dbReference>
<accession>A0A8D2J4E3</accession>
<dbReference type="PROSITE" id="PS50188">
    <property type="entry name" value="B302_SPRY"/>
    <property type="match status" value="1"/>
</dbReference>
<dbReference type="Ensembl" id="ENSVKKT00000009394.1">
    <property type="protein sequence ID" value="ENSVKKP00000009162.1"/>
    <property type="gene ID" value="ENSVKKG00000006494.1"/>
</dbReference>
<dbReference type="OrthoDB" id="9410880at2759"/>
<comment type="function">
    <text evidence="6">Neurotoxin that produces dose-dependent hypolocomotion and hyperalgesia in mice. May directly act on the central nervous system, as it is 6500-fold more potent when administered intracerebroventricularly than intraperitoneal.</text>
</comment>
<dbReference type="KEGG" id="vko:123017982"/>
<dbReference type="PROSITE" id="PS50119">
    <property type="entry name" value="ZF_BBOX"/>
    <property type="match status" value="1"/>
</dbReference>
<dbReference type="GeneID" id="123017982"/>
<dbReference type="GO" id="GO:0008270">
    <property type="term" value="F:zinc ion binding"/>
    <property type="evidence" value="ECO:0007669"/>
    <property type="project" value="UniProtKB-KW"/>
</dbReference>
<dbReference type="InterPro" id="IPR017907">
    <property type="entry name" value="Znf_RING_CS"/>
</dbReference>
<evidence type="ECO:0000256" key="7">
    <source>
        <dbReference type="PROSITE-ProRule" id="PRU00024"/>
    </source>
</evidence>
<sequence length="476" mass="54389">MAATGGPIQALCDEVTCPICLEYFKDPVTVTECGHNFCRGCLVRGWGETDTEASCPCCRETMTRSKFSQNWQLANVVEIAKTLHLQQVKQGLCGKHQEPLKLFCQDDHILICVVCDRSKVHKSHEVIPIEEASQEYKNRIANCLTVLRMERSNILEYKADTEKESQSLLWETKAEMQKTLVEFRQLRQFLEEQEKLLLAQIEELEKEIAKKRDEHLLKLSKELSSLESIILEMEEKYQQPPAELLQDVRSSLQKGEERKKFENPVAFPLALKWKIWDSSDINLFLKGVMKQFQDALLYGLQLQEANVTLDPGTANPHLFLSKDYRSVQEESEAQHLPDNPERFNERSFVLGCREFIAGRHFWDVSVGSDGEWAVGVARKSVQRKDYVNFSPEGGIWAVGKWAGGFWGLCSLFRPPLSLSGELKKIRVCLNMGGGRVAFFDADRGTLLFAYFPVLFTGETLQPFFWLHKGAWLSLSP</sequence>
<keyword evidence="5" id="KW-0862">Zinc</keyword>
<evidence type="ECO:0000256" key="2">
    <source>
        <dbReference type="ARBA" id="ARBA00022699"/>
    </source>
</evidence>
<evidence type="ECO:0000256" key="1">
    <source>
        <dbReference type="ARBA" id="ARBA00009651"/>
    </source>
</evidence>
<dbReference type="Pfam" id="PF13765">
    <property type="entry name" value="PRY"/>
    <property type="match status" value="1"/>
</dbReference>
<dbReference type="SMART" id="SM00589">
    <property type="entry name" value="PRY"/>
    <property type="match status" value="1"/>
</dbReference>
<protein>
    <recommendedName>
        <fullName evidence="14">Zinc finger protein RFP-like</fullName>
    </recommendedName>
</protein>
<gene>
    <name evidence="12" type="primary">LOC123017982</name>
</gene>
<dbReference type="Gene3D" id="3.30.160.60">
    <property type="entry name" value="Classic Zinc Finger"/>
    <property type="match status" value="1"/>
</dbReference>
<dbReference type="AlphaFoldDB" id="A0A8D2J4E3"/>
<proteinExistence type="inferred from homology"/>
<dbReference type="Gene3D" id="2.60.120.920">
    <property type="match status" value="1"/>
</dbReference>
<feature type="domain" description="RING-type" evidence="9">
    <location>
        <begin position="17"/>
        <end position="59"/>
    </location>
</feature>
<keyword evidence="8" id="KW-0175">Coiled coil</keyword>
<dbReference type="SUPFAM" id="SSF57850">
    <property type="entry name" value="RING/U-box"/>
    <property type="match status" value="1"/>
</dbReference>
<evidence type="ECO:0000313" key="12">
    <source>
        <dbReference type="Ensembl" id="ENSVKKP00000009162.1"/>
    </source>
</evidence>
<dbReference type="SUPFAM" id="SSF49899">
    <property type="entry name" value="Concanavalin A-like lectins/glucanases"/>
    <property type="match status" value="1"/>
</dbReference>
<keyword evidence="13" id="KW-1185">Reference proteome</keyword>
<reference evidence="12" key="2">
    <citation type="submission" date="2025-09" db="UniProtKB">
        <authorList>
            <consortium name="Ensembl"/>
        </authorList>
    </citation>
    <scope>IDENTIFICATION</scope>
</reference>
<evidence type="ECO:0000259" key="10">
    <source>
        <dbReference type="PROSITE" id="PS50119"/>
    </source>
</evidence>
<dbReference type="SMART" id="SM00184">
    <property type="entry name" value="RING"/>
    <property type="match status" value="1"/>
</dbReference>
<dbReference type="InterPro" id="IPR050143">
    <property type="entry name" value="TRIM/RBCC"/>
</dbReference>
<dbReference type="InterPro" id="IPR013083">
    <property type="entry name" value="Znf_RING/FYVE/PHD"/>
</dbReference>
<dbReference type="InterPro" id="IPR001870">
    <property type="entry name" value="B30.2/SPRY"/>
</dbReference>
<evidence type="ECO:0000256" key="4">
    <source>
        <dbReference type="ARBA" id="ARBA00022771"/>
    </source>
</evidence>
<dbReference type="OMA" id="KEYKGLM"/>
<evidence type="ECO:0000256" key="6">
    <source>
        <dbReference type="ARBA" id="ARBA00034460"/>
    </source>
</evidence>
<comment type="similarity">
    <text evidence="1">Belongs to the ohanin/vespryn family.</text>
</comment>
<evidence type="ECO:0000313" key="13">
    <source>
        <dbReference type="Proteomes" id="UP000694545"/>
    </source>
</evidence>
<dbReference type="InterPro" id="IPR001841">
    <property type="entry name" value="Znf_RING"/>
</dbReference>
<dbReference type="SMART" id="SM00336">
    <property type="entry name" value="BBOX"/>
    <property type="match status" value="1"/>
</dbReference>
<organism evidence="12 13">
    <name type="scientific">Varanus komodoensis</name>
    <name type="common">Komodo dragon</name>
    <dbReference type="NCBI Taxonomy" id="61221"/>
    <lineage>
        <taxon>Eukaryota</taxon>
        <taxon>Metazoa</taxon>
        <taxon>Chordata</taxon>
        <taxon>Craniata</taxon>
        <taxon>Vertebrata</taxon>
        <taxon>Euteleostomi</taxon>
        <taxon>Lepidosauria</taxon>
        <taxon>Squamata</taxon>
        <taxon>Bifurcata</taxon>
        <taxon>Unidentata</taxon>
        <taxon>Episquamata</taxon>
        <taxon>Toxicofera</taxon>
        <taxon>Anguimorpha</taxon>
        <taxon>Paleoanguimorpha</taxon>
        <taxon>Varanoidea</taxon>
        <taxon>Varanidae</taxon>
        <taxon>Varanus</taxon>
    </lineage>
</organism>
<dbReference type="InterPro" id="IPR000315">
    <property type="entry name" value="Znf_B-box"/>
</dbReference>
<dbReference type="InterPro" id="IPR043136">
    <property type="entry name" value="B30.2/SPRY_sf"/>
</dbReference>
<reference evidence="12" key="1">
    <citation type="submission" date="2025-08" db="UniProtKB">
        <authorList>
            <consortium name="Ensembl"/>
        </authorList>
    </citation>
    <scope>IDENTIFICATION</scope>
</reference>
<dbReference type="PROSITE" id="PS00518">
    <property type="entry name" value="ZF_RING_1"/>
    <property type="match status" value="1"/>
</dbReference>
<dbReference type="SUPFAM" id="SSF57845">
    <property type="entry name" value="B-box zinc-binding domain"/>
    <property type="match status" value="1"/>
</dbReference>
<dbReference type="Pfam" id="PF13445">
    <property type="entry name" value="zf-RING_UBOX"/>
    <property type="match status" value="1"/>
</dbReference>
<feature type="coiled-coil region" evidence="8">
    <location>
        <begin position="173"/>
        <end position="236"/>
    </location>
</feature>
<dbReference type="RefSeq" id="XP_044275613.1">
    <property type="nucleotide sequence ID" value="XM_044419678.1"/>
</dbReference>
<feature type="domain" description="B box-type" evidence="10">
    <location>
        <begin position="88"/>
        <end position="129"/>
    </location>
</feature>
<dbReference type="FunFam" id="2.60.120.920:FF:000004">
    <property type="entry name" value="Butyrophilin subfamily 1 member A1"/>
    <property type="match status" value="1"/>
</dbReference>
<dbReference type="Gene3D" id="3.30.40.10">
    <property type="entry name" value="Zinc/RING finger domain, C3HC4 (zinc finger)"/>
    <property type="match status" value="1"/>
</dbReference>
<evidence type="ECO:0000259" key="11">
    <source>
        <dbReference type="PROSITE" id="PS50188"/>
    </source>
</evidence>
<dbReference type="InterPro" id="IPR006574">
    <property type="entry name" value="PRY"/>
</dbReference>
<dbReference type="Pfam" id="PF00643">
    <property type="entry name" value="zf-B_box"/>
    <property type="match status" value="1"/>
</dbReference>
<evidence type="ECO:0000256" key="8">
    <source>
        <dbReference type="SAM" id="Coils"/>
    </source>
</evidence>
<keyword evidence="3" id="KW-0479">Metal-binding</keyword>
<dbReference type="PROSITE" id="PS50089">
    <property type="entry name" value="ZF_RING_2"/>
    <property type="match status" value="1"/>
</dbReference>
<evidence type="ECO:0008006" key="14">
    <source>
        <dbReference type="Google" id="ProtNLM"/>
    </source>
</evidence>
<dbReference type="PRINTS" id="PR01407">
    <property type="entry name" value="BUTYPHLNCDUF"/>
</dbReference>
<dbReference type="Pfam" id="PF00622">
    <property type="entry name" value="SPRY"/>
    <property type="match status" value="1"/>
</dbReference>
<dbReference type="SMART" id="SM00449">
    <property type="entry name" value="SPRY"/>
    <property type="match status" value="1"/>
</dbReference>
<keyword evidence="2" id="KW-0528">Neurotoxin</keyword>
<evidence type="ECO:0000259" key="9">
    <source>
        <dbReference type="PROSITE" id="PS50089"/>
    </source>
</evidence>
<dbReference type="PANTHER" id="PTHR24103">
    <property type="entry name" value="E3 UBIQUITIN-PROTEIN LIGASE TRIM"/>
    <property type="match status" value="1"/>
</dbReference>
<dbReference type="InterPro" id="IPR027370">
    <property type="entry name" value="Znf-RING_euk"/>
</dbReference>
<dbReference type="InterPro" id="IPR003879">
    <property type="entry name" value="Butyrophylin_SPRY"/>
</dbReference>
<evidence type="ECO:0000256" key="3">
    <source>
        <dbReference type="ARBA" id="ARBA00022723"/>
    </source>
</evidence>
<feature type="domain" description="B30.2/SPRY" evidence="11">
    <location>
        <begin position="287"/>
        <end position="476"/>
    </location>
</feature>
<dbReference type="Proteomes" id="UP000694545">
    <property type="component" value="Unplaced"/>
</dbReference>
<keyword evidence="4 7" id="KW-0863">Zinc-finger</keyword>
<name>A0A8D2J4E3_VARKO</name>
<keyword evidence="2" id="KW-0800">Toxin</keyword>